<dbReference type="SMART" id="SM00256">
    <property type="entry name" value="FBOX"/>
    <property type="match status" value="1"/>
</dbReference>
<dbReference type="InterPro" id="IPR017451">
    <property type="entry name" value="F-box-assoc_interact_dom"/>
</dbReference>
<name>A0AAV1CL48_OLDCO</name>
<evidence type="ECO:0000259" key="1">
    <source>
        <dbReference type="SMART" id="SM00256"/>
    </source>
</evidence>
<dbReference type="Proteomes" id="UP001161247">
    <property type="component" value="Chromosome 2"/>
</dbReference>
<feature type="domain" description="F-box" evidence="1">
    <location>
        <begin position="21"/>
        <end position="61"/>
    </location>
</feature>
<dbReference type="Pfam" id="PF00646">
    <property type="entry name" value="F-box"/>
    <property type="match status" value="1"/>
</dbReference>
<keyword evidence="3" id="KW-1185">Reference proteome</keyword>
<dbReference type="Pfam" id="PF08268">
    <property type="entry name" value="FBA_3"/>
    <property type="match status" value="1"/>
</dbReference>
<reference evidence="2" key="1">
    <citation type="submission" date="2023-03" db="EMBL/GenBank/DDBJ databases">
        <authorList>
            <person name="Julca I."/>
        </authorList>
    </citation>
    <scope>NUCLEOTIDE SEQUENCE</scope>
</reference>
<proteinExistence type="predicted"/>
<gene>
    <name evidence="2" type="ORF">OLC1_LOCUS6240</name>
</gene>
<protein>
    <submittedName>
        <fullName evidence="2">OLC1v1031114C2</fullName>
    </submittedName>
</protein>
<dbReference type="PANTHER" id="PTHR31111">
    <property type="entry name" value="BNAA05G37150D PROTEIN-RELATED"/>
    <property type="match status" value="1"/>
</dbReference>
<dbReference type="Gene3D" id="1.20.1280.50">
    <property type="match status" value="1"/>
</dbReference>
<dbReference type="AlphaFoldDB" id="A0AAV1CL48"/>
<dbReference type="PANTHER" id="PTHR31111:SF136">
    <property type="entry name" value="F-BOX ASSOCIATED DOMAIN-CONTAINING PROTEIN"/>
    <property type="match status" value="1"/>
</dbReference>
<dbReference type="CDD" id="cd22157">
    <property type="entry name" value="F-box_AtFBW1-like"/>
    <property type="match status" value="1"/>
</dbReference>
<dbReference type="EMBL" id="OX459119">
    <property type="protein sequence ID" value="CAI9095222.1"/>
    <property type="molecule type" value="Genomic_DNA"/>
</dbReference>
<accession>A0AAV1CL48</accession>
<dbReference type="InterPro" id="IPR036047">
    <property type="entry name" value="F-box-like_dom_sf"/>
</dbReference>
<sequence>MTPTNGSKRARLGTDSSMSTLPEDLLVEILSRLPAKQLGRCKCVCKSWQSIIGSNPFRKAYRSRHQQSKLIFYRKENDWTGLRLRFFSSTLNRLKESTEDFSYLSLTAGHRPDGMTQIVDGLLCCCDLSLRLTIYNVCTGQSMRLPQPSPCSTGLSCSFYLGFDPSSQVYKLQRLIYCTVWGIPSSSNQSLQAAEIMTLRPSSSLSTWRQLDYNASGIADIVGSTDGIVGCEVQFVSGCGYLWWMSQRTSLYSFDLNKEKF</sequence>
<evidence type="ECO:0000313" key="2">
    <source>
        <dbReference type="EMBL" id="CAI9095222.1"/>
    </source>
</evidence>
<dbReference type="InterPro" id="IPR013187">
    <property type="entry name" value="F-box-assoc_dom_typ3"/>
</dbReference>
<organism evidence="2 3">
    <name type="scientific">Oldenlandia corymbosa var. corymbosa</name>
    <dbReference type="NCBI Taxonomy" id="529605"/>
    <lineage>
        <taxon>Eukaryota</taxon>
        <taxon>Viridiplantae</taxon>
        <taxon>Streptophyta</taxon>
        <taxon>Embryophyta</taxon>
        <taxon>Tracheophyta</taxon>
        <taxon>Spermatophyta</taxon>
        <taxon>Magnoliopsida</taxon>
        <taxon>eudicotyledons</taxon>
        <taxon>Gunneridae</taxon>
        <taxon>Pentapetalae</taxon>
        <taxon>asterids</taxon>
        <taxon>lamiids</taxon>
        <taxon>Gentianales</taxon>
        <taxon>Rubiaceae</taxon>
        <taxon>Rubioideae</taxon>
        <taxon>Spermacoceae</taxon>
        <taxon>Hedyotis-Oldenlandia complex</taxon>
        <taxon>Oldenlandia</taxon>
    </lineage>
</organism>
<dbReference type="SUPFAM" id="SSF81383">
    <property type="entry name" value="F-box domain"/>
    <property type="match status" value="1"/>
</dbReference>
<dbReference type="NCBIfam" id="TIGR01640">
    <property type="entry name" value="F_box_assoc_1"/>
    <property type="match status" value="1"/>
</dbReference>
<dbReference type="InterPro" id="IPR001810">
    <property type="entry name" value="F-box_dom"/>
</dbReference>
<evidence type="ECO:0000313" key="3">
    <source>
        <dbReference type="Proteomes" id="UP001161247"/>
    </source>
</evidence>